<evidence type="ECO:0000256" key="6">
    <source>
        <dbReference type="ARBA" id="ARBA00023122"/>
    </source>
</evidence>
<dbReference type="GO" id="GO:0005524">
    <property type="term" value="F:ATP binding"/>
    <property type="evidence" value="ECO:0007669"/>
    <property type="project" value="UniProtKB-KW"/>
</dbReference>
<keyword evidence="2 8" id="KW-0813">Transport</keyword>
<evidence type="ECO:0000259" key="9">
    <source>
        <dbReference type="PROSITE" id="PS50893"/>
    </source>
</evidence>
<feature type="domain" description="CBS" evidence="10">
    <location>
        <begin position="280"/>
        <end position="339"/>
    </location>
</feature>
<proteinExistence type="inferred from homology"/>
<comment type="caution">
    <text evidence="11">The sequence shown here is derived from an EMBL/GenBank/DDBJ whole genome shotgun (WGS) entry which is preliminary data.</text>
</comment>
<dbReference type="InterPro" id="IPR000644">
    <property type="entry name" value="CBS_dom"/>
</dbReference>
<evidence type="ECO:0000256" key="2">
    <source>
        <dbReference type="ARBA" id="ARBA00022448"/>
    </source>
</evidence>
<dbReference type="SUPFAM" id="SSF54631">
    <property type="entry name" value="CBS-domain pair"/>
    <property type="match status" value="1"/>
</dbReference>
<dbReference type="PROSITE" id="PS51371">
    <property type="entry name" value="CBS"/>
    <property type="match status" value="1"/>
</dbReference>
<dbReference type="PROSITE" id="PS00211">
    <property type="entry name" value="ABC_TRANSPORTER_1"/>
    <property type="match status" value="1"/>
</dbReference>
<evidence type="ECO:0000259" key="10">
    <source>
        <dbReference type="PROSITE" id="PS51371"/>
    </source>
</evidence>
<keyword evidence="8" id="KW-0997">Cell inner membrane</keyword>
<evidence type="ECO:0000256" key="3">
    <source>
        <dbReference type="ARBA" id="ARBA00022741"/>
    </source>
</evidence>
<comment type="similarity">
    <text evidence="1 8">Belongs to the ABC transporter superfamily.</text>
</comment>
<comment type="catalytic activity">
    <reaction evidence="8">
        <text>a quaternary ammonium(out) + ATP + H2O = a quaternary ammonium(in) + ADP + phosphate + H(+)</text>
        <dbReference type="Rhea" id="RHEA:11036"/>
        <dbReference type="ChEBI" id="CHEBI:15377"/>
        <dbReference type="ChEBI" id="CHEBI:15378"/>
        <dbReference type="ChEBI" id="CHEBI:30616"/>
        <dbReference type="ChEBI" id="CHEBI:35267"/>
        <dbReference type="ChEBI" id="CHEBI:43474"/>
        <dbReference type="ChEBI" id="CHEBI:456216"/>
    </reaction>
</comment>
<keyword evidence="8" id="KW-0472">Membrane</keyword>
<dbReference type="InterPro" id="IPR005892">
    <property type="entry name" value="Gly-betaine_transp_ATP-bd"/>
</dbReference>
<protein>
    <recommendedName>
        <fullName evidence="8">Quaternary amine transport ATP-binding protein</fullName>
        <ecNumber evidence="8">7.6.2.9</ecNumber>
    </recommendedName>
</protein>
<dbReference type="PANTHER" id="PTHR43869:SF1">
    <property type="entry name" value="GLYCINE BETAINE_PROLINE BETAINE TRANSPORT SYSTEM ATP-BINDING PROTEIN PROV"/>
    <property type="match status" value="1"/>
</dbReference>
<dbReference type="Pfam" id="PF00005">
    <property type="entry name" value="ABC_tran"/>
    <property type="match status" value="1"/>
</dbReference>
<dbReference type="Gene3D" id="3.10.580.10">
    <property type="entry name" value="CBS-domain"/>
    <property type="match status" value="1"/>
</dbReference>
<keyword evidence="6 7" id="KW-0129">CBS domain</keyword>
<dbReference type="InterPro" id="IPR003439">
    <property type="entry name" value="ABC_transporter-like_ATP-bd"/>
</dbReference>
<evidence type="ECO:0000313" key="12">
    <source>
        <dbReference type="Proteomes" id="UP001281447"/>
    </source>
</evidence>
<dbReference type="PANTHER" id="PTHR43869">
    <property type="entry name" value="GLYCINE BETAINE/PROLINE BETAINE TRANSPORT SYSTEM ATP-BINDING PROTEIN PROV"/>
    <property type="match status" value="1"/>
</dbReference>
<dbReference type="PROSITE" id="PS50893">
    <property type="entry name" value="ABC_TRANSPORTER_2"/>
    <property type="match status" value="1"/>
</dbReference>
<evidence type="ECO:0000313" key="11">
    <source>
        <dbReference type="EMBL" id="MDY0395924.1"/>
    </source>
</evidence>
<dbReference type="Proteomes" id="UP001281447">
    <property type="component" value="Unassembled WGS sequence"/>
</dbReference>
<dbReference type="Gene3D" id="3.40.50.300">
    <property type="entry name" value="P-loop containing nucleotide triphosphate hydrolases"/>
    <property type="match status" value="1"/>
</dbReference>
<reference evidence="11 12" key="1">
    <citation type="submission" date="2023-10" db="EMBL/GenBank/DDBJ databases">
        <title>Virgibacillus halophilus 5B73C genome.</title>
        <authorList>
            <person name="Miliotis G."/>
            <person name="Sengupta P."/>
            <person name="Hameed A."/>
            <person name="Chuvochina M."/>
            <person name="Mcdonagh F."/>
            <person name="Simpson A.C."/>
            <person name="Singh N.K."/>
            <person name="Rekha P.D."/>
            <person name="Raman K."/>
            <person name="Hugenholtz P."/>
            <person name="Venkateswaran K."/>
        </authorList>
    </citation>
    <scope>NUCLEOTIDE SEQUENCE [LARGE SCALE GENOMIC DNA]</scope>
    <source>
        <strain evidence="11 12">5B73C</strain>
    </source>
</reference>
<gene>
    <name evidence="11" type="ORF">RWE15_17980</name>
</gene>
<dbReference type="NCBIfam" id="TIGR01186">
    <property type="entry name" value="proV"/>
    <property type="match status" value="1"/>
</dbReference>
<dbReference type="InterPro" id="IPR017871">
    <property type="entry name" value="ABC_transporter-like_CS"/>
</dbReference>
<organism evidence="11 12">
    <name type="scientific">Tigheibacillus halophilus</name>
    <dbReference type="NCBI Taxonomy" id="361280"/>
    <lineage>
        <taxon>Bacteria</taxon>
        <taxon>Bacillati</taxon>
        <taxon>Bacillota</taxon>
        <taxon>Bacilli</taxon>
        <taxon>Bacillales</taxon>
        <taxon>Bacillaceae</taxon>
        <taxon>Tigheibacillus</taxon>
    </lineage>
</organism>
<keyword evidence="8" id="KW-1003">Cell membrane</keyword>
<evidence type="ECO:0000256" key="8">
    <source>
        <dbReference type="RuleBase" id="RU369116"/>
    </source>
</evidence>
<evidence type="ECO:0000256" key="4">
    <source>
        <dbReference type="ARBA" id="ARBA00022840"/>
    </source>
</evidence>
<dbReference type="Pfam" id="PF00571">
    <property type="entry name" value="CBS"/>
    <property type="match status" value="1"/>
</dbReference>
<dbReference type="CDD" id="cd03294">
    <property type="entry name" value="ABC_Pro_Gly_Betaine"/>
    <property type="match status" value="1"/>
</dbReference>
<feature type="domain" description="ABC transporter" evidence="9">
    <location>
        <begin position="5"/>
        <end position="265"/>
    </location>
</feature>
<dbReference type="InterPro" id="IPR051921">
    <property type="entry name" value="ABC_osmolyte_uptake_ATP-bind"/>
</dbReference>
<dbReference type="EMBL" id="JAWDIP010000004">
    <property type="protein sequence ID" value="MDY0395924.1"/>
    <property type="molecule type" value="Genomic_DNA"/>
</dbReference>
<dbReference type="SMART" id="SM00382">
    <property type="entry name" value="AAA"/>
    <property type="match status" value="1"/>
</dbReference>
<keyword evidence="3 8" id="KW-0547">Nucleotide-binding</keyword>
<evidence type="ECO:0000256" key="5">
    <source>
        <dbReference type="ARBA" id="ARBA00022970"/>
    </source>
</evidence>
<keyword evidence="4 8" id="KW-0067">ATP-binding</keyword>
<dbReference type="RefSeq" id="WP_390352282.1">
    <property type="nucleotide sequence ID" value="NZ_JBHUIZ010000003.1"/>
</dbReference>
<dbReference type="InterPro" id="IPR027417">
    <property type="entry name" value="P-loop_NTPase"/>
</dbReference>
<name>A0ABU5C9A3_9BACI</name>
<dbReference type="SUPFAM" id="SSF52540">
    <property type="entry name" value="P-loop containing nucleoside triphosphate hydrolases"/>
    <property type="match status" value="1"/>
</dbReference>
<keyword evidence="12" id="KW-1185">Reference proteome</keyword>
<evidence type="ECO:0000256" key="1">
    <source>
        <dbReference type="ARBA" id="ARBA00005417"/>
    </source>
</evidence>
<sequence>MTTQIKLEHVSKIFGPKPNSVVPLIRSGKDKQEILAETNHTVGVYDASFDIQKGEMFVIMGLSGSGKSTLIRCLNLLNKPTDGAIYIEGQDITTYNHTKLRLFRQEKIAMVFQHFGLFSHRTILENVEYGLEIRRVSKAERKEIALQNIEAVGLKGYEGKYPSELSGGMQQRVGLARALANDPDILLMDEPFSALDPLIRREMQLELLDIQEKLQKTIVFITHDVNEAFKLGDRVAVMKDGHVVQVGSPEEIIASPADHYISEFIKDIDRSKIFQAEHIMIKPNALVSMKDGLNVAMKEMEENGISSVFVVDRKRIVQGIVTIDDAIEGIKMNKGLPDVLRQDYTLVGKDEYINDLIPKALDSKYPLAVVNEDKKLVGFILRVHVLSGLVADEAVENEAMVSQG</sequence>
<evidence type="ECO:0000256" key="7">
    <source>
        <dbReference type="PROSITE-ProRule" id="PRU00703"/>
    </source>
</evidence>
<keyword evidence="5" id="KW-0029">Amino-acid transport</keyword>
<dbReference type="InterPro" id="IPR003593">
    <property type="entry name" value="AAA+_ATPase"/>
</dbReference>
<dbReference type="EC" id="7.6.2.9" evidence="8"/>
<accession>A0ABU5C9A3</accession>
<comment type="subunit">
    <text evidence="8">The complex is probably composed of two ATP-binding proteins, two transmembrane proteins and a solute-binding protein.</text>
</comment>
<dbReference type="InterPro" id="IPR046342">
    <property type="entry name" value="CBS_dom_sf"/>
</dbReference>
<comment type="subcellular location">
    <subcellularLocation>
        <location evidence="8">Cell inner membrane</location>
        <topology evidence="8">Peripheral membrane protein</topology>
    </subcellularLocation>
</comment>